<dbReference type="PANTHER" id="PTHR48100">
    <property type="entry name" value="BROAD-SPECIFICITY PHOSPHATASE YOR283W-RELATED"/>
    <property type="match status" value="1"/>
</dbReference>
<sequence length="193" mass="22670">MTTIYFIRHAESDYTEHNDELRPLTDKGLIDRQLVTAYLMDKDIKIILSSLYKRAVDTLVDFANKVNLPVITVPDFRERKVDSEWIDDFDSFARQQWQDFNFKLSDGESLSEVQQRGIAALKKVLENYKNQNIAIGTHGTILSTIINFYDKSFGYNEFNEIKHVMPWIVKFEFDGDKCIEIEKINIFKDLKEK</sequence>
<dbReference type="SUPFAM" id="SSF53254">
    <property type="entry name" value="Phosphoglycerate mutase-like"/>
    <property type="match status" value="1"/>
</dbReference>
<dbReference type="InterPro" id="IPR029033">
    <property type="entry name" value="His_PPase_superfam"/>
</dbReference>
<dbReference type="GO" id="GO:0005737">
    <property type="term" value="C:cytoplasm"/>
    <property type="evidence" value="ECO:0007669"/>
    <property type="project" value="TreeGrafter"/>
</dbReference>
<reference evidence="1 2" key="1">
    <citation type="submission" date="2016-10" db="EMBL/GenBank/DDBJ databases">
        <authorList>
            <person name="de Groot N.N."/>
        </authorList>
    </citation>
    <scope>NUCLEOTIDE SEQUENCE [LARGE SCALE GENOMIC DNA]</scope>
    <source>
        <strain evidence="1 2">DSM 569</strain>
    </source>
</reference>
<protein>
    <submittedName>
        <fullName evidence="1">2,3-bisphosphoglycerate-dependent phosphoglycerate mutase</fullName>
    </submittedName>
</protein>
<dbReference type="GO" id="GO:0016791">
    <property type="term" value="F:phosphatase activity"/>
    <property type="evidence" value="ECO:0007669"/>
    <property type="project" value="TreeGrafter"/>
</dbReference>
<evidence type="ECO:0000313" key="2">
    <source>
        <dbReference type="Proteomes" id="UP000183404"/>
    </source>
</evidence>
<dbReference type="SMART" id="SM00855">
    <property type="entry name" value="PGAM"/>
    <property type="match status" value="1"/>
</dbReference>
<proteinExistence type="predicted"/>
<evidence type="ECO:0000313" key="1">
    <source>
        <dbReference type="EMBL" id="SDG71830.1"/>
    </source>
</evidence>
<name>A0A1G7WKV6_THETY</name>
<dbReference type="PANTHER" id="PTHR48100:SF59">
    <property type="entry name" value="ADENOSYLCOBALAMIN_ALPHA-RIBAZOLE PHOSPHATASE"/>
    <property type="match status" value="1"/>
</dbReference>
<dbReference type="InterPro" id="IPR050275">
    <property type="entry name" value="PGM_Phosphatase"/>
</dbReference>
<dbReference type="RefSeq" id="WP_074592972.1">
    <property type="nucleotide sequence ID" value="NZ_FNBS01000122.1"/>
</dbReference>
<organism evidence="1 2">
    <name type="scientific">Thermoanaerobacter thermohydrosulfuricus</name>
    <name type="common">Clostridium thermohydrosulfuricum</name>
    <dbReference type="NCBI Taxonomy" id="1516"/>
    <lineage>
        <taxon>Bacteria</taxon>
        <taxon>Bacillati</taxon>
        <taxon>Bacillota</taxon>
        <taxon>Clostridia</taxon>
        <taxon>Thermoanaerobacterales</taxon>
        <taxon>Thermoanaerobacteraceae</taxon>
        <taxon>Thermoanaerobacter</taxon>
    </lineage>
</organism>
<dbReference type="Gene3D" id="3.40.50.1240">
    <property type="entry name" value="Phosphoglycerate mutase-like"/>
    <property type="match status" value="1"/>
</dbReference>
<dbReference type="Proteomes" id="UP000183404">
    <property type="component" value="Unassembled WGS sequence"/>
</dbReference>
<dbReference type="AlphaFoldDB" id="A0A1G7WKV6"/>
<dbReference type="EMBL" id="FNBS01000122">
    <property type="protein sequence ID" value="SDG71830.1"/>
    <property type="molecule type" value="Genomic_DNA"/>
</dbReference>
<gene>
    <name evidence="1" type="ORF">SAMN04244560_02814</name>
</gene>
<accession>A0A1G7WKV6</accession>
<dbReference type="InterPro" id="IPR013078">
    <property type="entry name" value="His_Pase_superF_clade-1"/>
</dbReference>
<dbReference type="CDD" id="cd07067">
    <property type="entry name" value="HP_PGM_like"/>
    <property type="match status" value="1"/>
</dbReference>
<dbReference type="Pfam" id="PF00300">
    <property type="entry name" value="His_Phos_1"/>
    <property type="match status" value="1"/>
</dbReference>